<feature type="transmembrane region" description="Helical" evidence="2">
    <location>
        <begin position="557"/>
        <end position="578"/>
    </location>
</feature>
<dbReference type="PANTHER" id="PTHR35778">
    <property type="entry name" value="SIGNALING MUCIN HKR1-RELATED"/>
    <property type="match status" value="1"/>
</dbReference>
<keyword evidence="3" id="KW-0732">Signal</keyword>
<feature type="compositionally biased region" description="Low complexity" evidence="1">
    <location>
        <begin position="271"/>
        <end position="283"/>
    </location>
</feature>
<dbReference type="GO" id="GO:0009986">
    <property type="term" value="C:cell surface"/>
    <property type="evidence" value="ECO:0007669"/>
    <property type="project" value="TreeGrafter"/>
</dbReference>
<feature type="compositionally biased region" description="Low complexity" evidence="1">
    <location>
        <begin position="323"/>
        <end position="333"/>
    </location>
</feature>
<keyword evidence="2" id="KW-0812">Transmembrane</keyword>
<dbReference type="GO" id="GO:0005034">
    <property type="term" value="F:osmosensor activity"/>
    <property type="evidence" value="ECO:0007669"/>
    <property type="project" value="InterPro"/>
</dbReference>
<evidence type="ECO:0008006" key="6">
    <source>
        <dbReference type="Google" id="ProtNLM"/>
    </source>
</evidence>
<keyword evidence="2" id="KW-0472">Membrane</keyword>
<feature type="region of interest" description="Disordered" evidence="1">
    <location>
        <begin position="518"/>
        <end position="551"/>
    </location>
</feature>
<dbReference type="VEuPathDB" id="FungiDB:AB675_6129"/>
<name>A0A0N1HF43_9EURO</name>
<feature type="compositionally biased region" description="Low complexity" evidence="1">
    <location>
        <begin position="290"/>
        <end position="304"/>
    </location>
</feature>
<feature type="region of interest" description="Disordered" evidence="1">
    <location>
        <begin position="587"/>
        <end position="663"/>
    </location>
</feature>
<evidence type="ECO:0000256" key="1">
    <source>
        <dbReference type="SAM" id="MobiDB-lite"/>
    </source>
</evidence>
<feature type="compositionally biased region" description="Low complexity" evidence="1">
    <location>
        <begin position="529"/>
        <end position="541"/>
    </location>
</feature>
<feature type="compositionally biased region" description="Low complexity" evidence="1">
    <location>
        <begin position="221"/>
        <end position="232"/>
    </location>
</feature>
<dbReference type="OrthoDB" id="3366093at2759"/>
<reference evidence="4 5" key="1">
    <citation type="submission" date="2015-06" db="EMBL/GenBank/DDBJ databases">
        <title>Draft genome of the ant-associated black yeast Phialophora attae CBS 131958.</title>
        <authorList>
            <person name="Moreno L.F."/>
            <person name="Stielow B.J."/>
            <person name="de Hoog S."/>
            <person name="Vicente V.A."/>
            <person name="Weiss V.A."/>
            <person name="de Vries M."/>
            <person name="Cruz L.M."/>
            <person name="Souza E.M."/>
        </authorList>
    </citation>
    <scope>NUCLEOTIDE SEQUENCE [LARGE SCALE GENOMIC DNA]</scope>
    <source>
        <strain evidence="4 5">CBS 131958</strain>
    </source>
</reference>
<evidence type="ECO:0000313" key="5">
    <source>
        <dbReference type="Proteomes" id="UP000038010"/>
    </source>
</evidence>
<dbReference type="EMBL" id="LFJN01000004">
    <property type="protein sequence ID" value="KPI43824.1"/>
    <property type="molecule type" value="Genomic_DNA"/>
</dbReference>
<evidence type="ECO:0000313" key="4">
    <source>
        <dbReference type="EMBL" id="KPI43824.1"/>
    </source>
</evidence>
<evidence type="ECO:0000256" key="2">
    <source>
        <dbReference type="SAM" id="Phobius"/>
    </source>
</evidence>
<dbReference type="STRING" id="1664694.A0A0N1HF43"/>
<dbReference type="GO" id="GO:0005576">
    <property type="term" value="C:extracellular region"/>
    <property type="evidence" value="ECO:0007669"/>
    <property type="project" value="TreeGrafter"/>
</dbReference>
<feature type="compositionally biased region" description="Low complexity" evidence="1">
    <location>
        <begin position="361"/>
        <end position="381"/>
    </location>
</feature>
<evidence type="ECO:0000256" key="3">
    <source>
        <dbReference type="SAM" id="SignalP"/>
    </source>
</evidence>
<dbReference type="GO" id="GO:0005886">
    <property type="term" value="C:plasma membrane"/>
    <property type="evidence" value="ECO:0007669"/>
    <property type="project" value="InterPro"/>
</dbReference>
<feature type="compositionally biased region" description="Basic and acidic residues" evidence="1">
    <location>
        <begin position="634"/>
        <end position="644"/>
    </location>
</feature>
<dbReference type="GO" id="GO:0030427">
    <property type="term" value="C:site of polarized growth"/>
    <property type="evidence" value="ECO:0007669"/>
    <property type="project" value="TreeGrafter"/>
</dbReference>
<gene>
    <name evidence="4" type="ORF">AB675_6129</name>
</gene>
<comment type="caution">
    <text evidence="4">The sequence shown here is derived from an EMBL/GenBank/DDBJ whole genome shotgun (WGS) entry which is preliminary data.</text>
</comment>
<dbReference type="GeneID" id="28738275"/>
<feature type="compositionally biased region" description="Pro residues" evidence="1">
    <location>
        <begin position="305"/>
        <end position="322"/>
    </location>
</feature>
<feature type="region of interest" description="Disordered" evidence="1">
    <location>
        <begin position="93"/>
        <end position="395"/>
    </location>
</feature>
<dbReference type="InterPro" id="IPR039295">
    <property type="entry name" value="MSB2"/>
</dbReference>
<dbReference type="GO" id="GO:0030010">
    <property type="term" value="P:establishment of cell polarity"/>
    <property type="evidence" value="ECO:0007669"/>
    <property type="project" value="TreeGrafter"/>
</dbReference>
<dbReference type="GO" id="GO:0007232">
    <property type="term" value="P:osmosensory signaling pathway via Sho1 osmosensor"/>
    <property type="evidence" value="ECO:0007669"/>
    <property type="project" value="InterPro"/>
</dbReference>
<dbReference type="AlphaFoldDB" id="A0A0N1HF43"/>
<feature type="signal peptide" evidence="3">
    <location>
        <begin position="1"/>
        <end position="20"/>
    </location>
</feature>
<proteinExistence type="predicted"/>
<feature type="compositionally biased region" description="Low complexity" evidence="1">
    <location>
        <begin position="185"/>
        <end position="203"/>
    </location>
</feature>
<feature type="compositionally biased region" description="Gly residues" evidence="1">
    <location>
        <begin position="542"/>
        <end position="551"/>
    </location>
</feature>
<keyword evidence="2" id="KW-1133">Transmembrane helix</keyword>
<dbReference type="RefSeq" id="XP_018003787.1">
    <property type="nucleotide sequence ID" value="XM_018146395.1"/>
</dbReference>
<feature type="region of interest" description="Disordered" evidence="1">
    <location>
        <begin position="40"/>
        <end position="75"/>
    </location>
</feature>
<protein>
    <recommendedName>
        <fullName evidence="6">Signaling mucin MSB2</fullName>
    </recommendedName>
</protein>
<dbReference type="PANTHER" id="PTHR35778:SF1">
    <property type="entry name" value="SIGNALING MUCIN HKR1-RELATED"/>
    <property type="match status" value="1"/>
</dbReference>
<sequence>MKITFLALSAACAAISLAEAVPAPRPHEDGPKYYYPRVVKRQTETNNTSPEGTPVGSATSIDESDSSTQSNNGGLGDTLATIISSITDGLGNAAPTSTGGTTVGIDTVISDTGSPANTAPTPTTTPDDTKPPTTTADDSAPVTTSQQGLGDALSSAVDQLTSSLASVFEPSDTATPPSPTPSPTTPTDDTAQQPTTQPQPTSSGGLIDSLTSALNPPVPTPTTTQGDDVGTTDPPPPPPTTTGGFETTTPDPPTSLPTTGPTNPPPPPTSTPDTNDQPTSTPSVTDKPTDQPTDQPTTQPQPTTDAPPPPAANVTTPEPPTVTPTDLPTTLPPSSKEPPQSILPTGTDNATAVVPPSLIETAAPPTSTTETKTVPTTQATTLPSDVPRVITPEGGIPVAPENSTLIQIGFKEGLHYEFVVGSQLAVSQIFTFSPIGIADGLGIAENKVVMQYLQPYNTLAKLHYVTTLAMGYVPSDEIDKLSMEILNANSALYDNPNKSVKTLMNMIDPSIPLLAGQGLTPGGTPVDTNNNDQNANSNEGDAPGGDGGGSGVKPSSVGIAVGAVAGAAVYGAAMFLVARRYKKRKAAHQRASSVQTDETPRAGEGTNLMAGARNSYGSRAPGRMNSNNGGRGSRNSDRSDESGRSGRTYISPPVMAENSLGWN</sequence>
<feature type="chain" id="PRO_5005873229" description="Signaling mucin MSB2" evidence="3">
    <location>
        <begin position="21"/>
        <end position="663"/>
    </location>
</feature>
<keyword evidence="5" id="KW-1185">Reference proteome</keyword>
<accession>A0A0N1HF43</accession>
<feature type="compositionally biased region" description="Polar residues" evidence="1">
    <location>
        <begin position="44"/>
        <end position="72"/>
    </location>
</feature>
<feature type="compositionally biased region" description="Polar residues" evidence="1">
    <location>
        <begin position="156"/>
        <end position="165"/>
    </location>
</feature>
<organism evidence="4 5">
    <name type="scientific">Cyphellophora attinorum</name>
    <dbReference type="NCBI Taxonomy" id="1664694"/>
    <lineage>
        <taxon>Eukaryota</taxon>
        <taxon>Fungi</taxon>
        <taxon>Dikarya</taxon>
        <taxon>Ascomycota</taxon>
        <taxon>Pezizomycotina</taxon>
        <taxon>Eurotiomycetes</taxon>
        <taxon>Chaetothyriomycetidae</taxon>
        <taxon>Chaetothyriales</taxon>
        <taxon>Cyphellophoraceae</taxon>
        <taxon>Cyphellophora</taxon>
    </lineage>
</organism>
<feature type="compositionally biased region" description="Low complexity" evidence="1">
    <location>
        <begin position="96"/>
        <end position="144"/>
    </location>
</feature>
<dbReference type="Proteomes" id="UP000038010">
    <property type="component" value="Unassembled WGS sequence"/>
</dbReference>
<dbReference type="GO" id="GO:0031505">
    <property type="term" value="P:fungal-type cell wall organization"/>
    <property type="evidence" value="ECO:0007669"/>
    <property type="project" value="TreeGrafter"/>
</dbReference>
<dbReference type="GO" id="GO:0001402">
    <property type="term" value="P:signal transduction involved in filamentous growth"/>
    <property type="evidence" value="ECO:0007669"/>
    <property type="project" value="TreeGrafter"/>
</dbReference>
<dbReference type="GO" id="GO:0006972">
    <property type="term" value="P:hyperosmotic response"/>
    <property type="evidence" value="ECO:0007669"/>
    <property type="project" value="TreeGrafter"/>
</dbReference>